<dbReference type="EMBL" id="BLXT01003625">
    <property type="protein sequence ID" value="GFO02788.1"/>
    <property type="molecule type" value="Genomic_DNA"/>
</dbReference>
<dbReference type="AlphaFoldDB" id="A0AAV4A821"/>
<reference evidence="1 2" key="1">
    <citation type="journal article" date="2021" name="Elife">
        <title>Chloroplast acquisition without the gene transfer in kleptoplastic sea slugs, Plakobranchus ocellatus.</title>
        <authorList>
            <person name="Maeda T."/>
            <person name="Takahashi S."/>
            <person name="Yoshida T."/>
            <person name="Shimamura S."/>
            <person name="Takaki Y."/>
            <person name="Nagai Y."/>
            <person name="Toyoda A."/>
            <person name="Suzuki Y."/>
            <person name="Arimoto A."/>
            <person name="Ishii H."/>
            <person name="Satoh N."/>
            <person name="Nishiyama T."/>
            <person name="Hasebe M."/>
            <person name="Maruyama T."/>
            <person name="Minagawa J."/>
            <person name="Obokata J."/>
            <person name="Shigenobu S."/>
        </authorList>
    </citation>
    <scope>NUCLEOTIDE SEQUENCE [LARGE SCALE GENOMIC DNA]</scope>
</reference>
<dbReference type="Proteomes" id="UP000735302">
    <property type="component" value="Unassembled WGS sequence"/>
</dbReference>
<evidence type="ECO:0000313" key="2">
    <source>
        <dbReference type="Proteomes" id="UP000735302"/>
    </source>
</evidence>
<comment type="caution">
    <text evidence="1">The sequence shown here is derived from an EMBL/GenBank/DDBJ whole genome shotgun (WGS) entry which is preliminary data.</text>
</comment>
<evidence type="ECO:0000313" key="1">
    <source>
        <dbReference type="EMBL" id="GFO02788.1"/>
    </source>
</evidence>
<name>A0AAV4A821_9GAST</name>
<organism evidence="1 2">
    <name type="scientific">Plakobranchus ocellatus</name>
    <dbReference type="NCBI Taxonomy" id="259542"/>
    <lineage>
        <taxon>Eukaryota</taxon>
        <taxon>Metazoa</taxon>
        <taxon>Spiralia</taxon>
        <taxon>Lophotrochozoa</taxon>
        <taxon>Mollusca</taxon>
        <taxon>Gastropoda</taxon>
        <taxon>Heterobranchia</taxon>
        <taxon>Euthyneura</taxon>
        <taxon>Panpulmonata</taxon>
        <taxon>Sacoglossa</taxon>
        <taxon>Placobranchoidea</taxon>
        <taxon>Plakobranchidae</taxon>
        <taxon>Plakobranchus</taxon>
    </lineage>
</organism>
<keyword evidence="2" id="KW-1185">Reference proteome</keyword>
<protein>
    <submittedName>
        <fullName evidence="1">Uncharacterized protein</fullName>
    </submittedName>
</protein>
<gene>
    <name evidence="1" type="ORF">PoB_002929300</name>
</gene>
<sequence>MSGVTFRPFQRLKRQLEKCREWITLCNRLHTDLNMDKIGGDHYVCSKVNVASTSFYFRVTPQQSHTIVTKLVDCARILMGALRKANADNYFPLHRLPSKQLSYHRSPHLKRYHRKDVCAPEKADDSRGDLESTDYQFKLHIKSDFNNSQECRHAKHALELLSLAQTQV</sequence>
<accession>A0AAV4A821</accession>
<proteinExistence type="predicted"/>